<evidence type="ECO:0000256" key="1">
    <source>
        <dbReference type="SAM" id="Phobius"/>
    </source>
</evidence>
<evidence type="ECO:0000313" key="3">
    <source>
        <dbReference type="Proteomes" id="UP000182486"/>
    </source>
</evidence>
<evidence type="ECO:0000313" key="2">
    <source>
        <dbReference type="EMBL" id="OJF14414.1"/>
    </source>
</evidence>
<feature type="transmembrane region" description="Helical" evidence="1">
    <location>
        <begin position="42"/>
        <end position="61"/>
    </location>
</feature>
<keyword evidence="3" id="KW-1185">Reference proteome</keyword>
<dbReference type="RefSeq" id="WP_071804775.1">
    <property type="nucleotide sequence ID" value="NZ_MEIA01000099.1"/>
</dbReference>
<sequence>MRWTWLYLRSRGVPASAGTGVGLVVTVCALWSAFARPRDVDFPLVLLVVVLLVSAVCATLAGPDDALDRTAAKPWKPLRLVHLLSAYAVMMAPLLLTRVTAGRFGPVAEVARDAGGLLGLTALGAVLIGAHRAWLPPLLWTLPALYFSASGGSSERAATRALTWMVQPIGDRPAAIMAAALAVAGLVAYALRGTPLRPASDPAPA</sequence>
<gene>
    <name evidence="2" type="ORF">BG844_09950</name>
</gene>
<feature type="transmembrane region" description="Helical" evidence="1">
    <location>
        <begin position="113"/>
        <end position="134"/>
    </location>
</feature>
<organism evidence="2 3">
    <name type="scientific">Couchioplanes caeruleus subsp. caeruleus</name>
    <dbReference type="NCBI Taxonomy" id="56427"/>
    <lineage>
        <taxon>Bacteria</taxon>
        <taxon>Bacillati</taxon>
        <taxon>Actinomycetota</taxon>
        <taxon>Actinomycetes</taxon>
        <taxon>Micromonosporales</taxon>
        <taxon>Micromonosporaceae</taxon>
        <taxon>Couchioplanes</taxon>
    </lineage>
</organism>
<keyword evidence="1" id="KW-1133">Transmembrane helix</keyword>
<dbReference type="Proteomes" id="UP000182486">
    <property type="component" value="Unassembled WGS sequence"/>
</dbReference>
<feature type="transmembrane region" description="Helical" evidence="1">
    <location>
        <begin position="12"/>
        <end position="35"/>
    </location>
</feature>
<accession>A0A1K0GPU1</accession>
<keyword evidence="1" id="KW-0472">Membrane</keyword>
<dbReference type="AlphaFoldDB" id="A0A1K0GPU1"/>
<feature type="transmembrane region" description="Helical" evidence="1">
    <location>
        <begin position="174"/>
        <end position="191"/>
    </location>
</feature>
<protein>
    <submittedName>
        <fullName evidence="2">Uncharacterized protein</fullName>
    </submittedName>
</protein>
<name>A0A1K0GPU1_9ACTN</name>
<comment type="caution">
    <text evidence="2">The sequence shown here is derived from an EMBL/GenBank/DDBJ whole genome shotgun (WGS) entry which is preliminary data.</text>
</comment>
<reference evidence="2 3" key="1">
    <citation type="submission" date="2016-09" db="EMBL/GenBank/DDBJ databases">
        <title>Couchioplanes caeruleus draft genome sequence.</title>
        <authorList>
            <person name="Sheehan J."/>
            <person name="Caffrey P."/>
        </authorList>
    </citation>
    <scope>NUCLEOTIDE SEQUENCE [LARGE SCALE GENOMIC DNA]</scope>
    <source>
        <strain evidence="2 3">DSM 43634</strain>
    </source>
</reference>
<proteinExistence type="predicted"/>
<keyword evidence="1" id="KW-0812">Transmembrane</keyword>
<feature type="transmembrane region" description="Helical" evidence="1">
    <location>
        <begin position="81"/>
        <end position="101"/>
    </location>
</feature>
<dbReference type="EMBL" id="MEIA01000099">
    <property type="protein sequence ID" value="OJF14414.1"/>
    <property type="molecule type" value="Genomic_DNA"/>
</dbReference>